<feature type="transmembrane region" description="Helical" evidence="7">
    <location>
        <begin position="12"/>
        <end position="33"/>
    </location>
</feature>
<organism evidence="9 10">
    <name type="scientific">Paecilomyces lecythidis</name>
    <dbReference type="NCBI Taxonomy" id="3004212"/>
    <lineage>
        <taxon>Eukaryota</taxon>
        <taxon>Fungi</taxon>
        <taxon>Dikarya</taxon>
        <taxon>Ascomycota</taxon>
        <taxon>Pezizomycotina</taxon>
        <taxon>Eurotiomycetes</taxon>
        <taxon>Eurotiomycetidae</taxon>
        <taxon>Eurotiales</taxon>
        <taxon>Thermoascaceae</taxon>
        <taxon>Paecilomyces</taxon>
    </lineage>
</organism>
<dbReference type="InterPro" id="IPR049326">
    <property type="entry name" value="Rhodopsin_dom_fungi"/>
</dbReference>
<evidence type="ECO:0000313" key="9">
    <source>
        <dbReference type="EMBL" id="KAL1884752.1"/>
    </source>
</evidence>
<proteinExistence type="inferred from homology"/>
<evidence type="ECO:0000256" key="7">
    <source>
        <dbReference type="SAM" id="Phobius"/>
    </source>
</evidence>
<feature type="region of interest" description="Disordered" evidence="6">
    <location>
        <begin position="193"/>
        <end position="214"/>
    </location>
</feature>
<protein>
    <recommendedName>
        <fullName evidence="8">Rhodopsin domain-containing protein</fullName>
    </recommendedName>
</protein>
<dbReference type="Proteomes" id="UP001583193">
    <property type="component" value="Unassembled WGS sequence"/>
</dbReference>
<sequence length="286" mass="31256">MYYLAIAGQVLYALALGFIKVSICLQLIAIFWIHRLFRSLAFITLILSICWSLQTILIGFLICRPLSHNWDTESKGTCGDLHGAYISVGIVDAITDAFIFMLPIPMIQTLKMPMRTKLATSAIFALGLLTIAAGIARTVGVSLVEFNPSDIETGVELTMWSIVEPSVGVTVACMLVMRPLFTRVSESIASWSPWTSRNSDQSNSYDTSGKGLQGRQSPLDLTGHHFVNLDPESNEILLHSVSSAQKGYTNVFPVQDPDRDVLSSHSSYPTAASSSSSKKAFPIHIV</sequence>
<reference evidence="9 10" key="1">
    <citation type="journal article" date="2024" name="IMA Fungus">
        <title>IMA Genome - F19 : A genome assembly and annotation guide to empower mycologists, including annotated draft genome sequences of Ceratocystis pirilliformis, Diaporthe australafricana, Fusarium ophioides, Paecilomyces lecythidis, and Sporothrix stenoceras.</title>
        <authorList>
            <person name="Aylward J."/>
            <person name="Wilson A.M."/>
            <person name="Visagie C.M."/>
            <person name="Spraker J."/>
            <person name="Barnes I."/>
            <person name="Buitendag C."/>
            <person name="Ceriani C."/>
            <person name="Del Mar Angel L."/>
            <person name="du Plessis D."/>
            <person name="Fuchs T."/>
            <person name="Gasser K."/>
            <person name="Kramer D."/>
            <person name="Li W."/>
            <person name="Munsamy K."/>
            <person name="Piso A."/>
            <person name="Price J.L."/>
            <person name="Sonnekus B."/>
            <person name="Thomas C."/>
            <person name="van der Nest A."/>
            <person name="van Dijk A."/>
            <person name="van Heerden A."/>
            <person name="van Vuuren N."/>
            <person name="Yilmaz N."/>
            <person name="Duong T.A."/>
            <person name="van der Merwe N.A."/>
            <person name="Wingfield M.J."/>
            <person name="Wingfield B.D."/>
        </authorList>
    </citation>
    <scope>NUCLEOTIDE SEQUENCE [LARGE SCALE GENOMIC DNA]</scope>
    <source>
        <strain evidence="9 10">CMW 18167</strain>
    </source>
</reference>
<gene>
    <name evidence="9" type="ORF">Plec18167_002344</name>
</gene>
<evidence type="ECO:0000256" key="6">
    <source>
        <dbReference type="SAM" id="MobiDB-lite"/>
    </source>
</evidence>
<keyword evidence="4 7" id="KW-0472">Membrane</keyword>
<evidence type="ECO:0000256" key="5">
    <source>
        <dbReference type="ARBA" id="ARBA00038359"/>
    </source>
</evidence>
<evidence type="ECO:0000256" key="3">
    <source>
        <dbReference type="ARBA" id="ARBA00022989"/>
    </source>
</evidence>
<evidence type="ECO:0000256" key="1">
    <source>
        <dbReference type="ARBA" id="ARBA00004141"/>
    </source>
</evidence>
<dbReference type="PANTHER" id="PTHR33048">
    <property type="entry name" value="PTH11-LIKE INTEGRAL MEMBRANE PROTEIN (AFU_ORTHOLOGUE AFUA_5G11245)"/>
    <property type="match status" value="1"/>
</dbReference>
<keyword evidence="3 7" id="KW-1133">Transmembrane helix</keyword>
<feature type="domain" description="Rhodopsin" evidence="8">
    <location>
        <begin position="8"/>
        <end position="183"/>
    </location>
</feature>
<dbReference type="InterPro" id="IPR052337">
    <property type="entry name" value="SAT4-like"/>
</dbReference>
<feature type="transmembrane region" description="Helical" evidence="7">
    <location>
        <begin position="82"/>
        <end position="106"/>
    </location>
</feature>
<dbReference type="Pfam" id="PF20684">
    <property type="entry name" value="Fung_rhodopsin"/>
    <property type="match status" value="1"/>
</dbReference>
<evidence type="ECO:0000313" key="10">
    <source>
        <dbReference type="Proteomes" id="UP001583193"/>
    </source>
</evidence>
<dbReference type="EMBL" id="JAVDPF010000004">
    <property type="protein sequence ID" value="KAL1884752.1"/>
    <property type="molecule type" value="Genomic_DNA"/>
</dbReference>
<evidence type="ECO:0000256" key="4">
    <source>
        <dbReference type="ARBA" id="ARBA00023136"/>
    </source>
</evidence>
<keyword evidence="10" id="KW-1185">Reference proteome</keyword>
<evidence type="ECO:0000259" key="8">
    <source>
        <dbReference type="Pfam" id="PF20684"/>
    </source>
</evidence>
<feature type="compositionally biased region" description="Polar residues" evidence="6">
    <location>
        <begin position="193"/>
        <end position="207"/>
    </location>
</feature>
<comment type="similarity">
    <text evidence="5">Belongs to the SAT4 family.</text>
</comment>
<evidence type="ECO:0000256" key="2">
    <source>
        <dbReference type="ARBA" id="ARBA00022692"/>
    </source>
</evidence>
<keyword evidence="2 7" id="KW-0812">Transmembrane</keyword>
<dbReference type="PANTHER" id="PTHR33048:SF47">
    <property type="entry name" value="INTEGRAL MEMBRANE PROTEIN-RELATED"/>
    <property type="match status" value="1"/>
</dbReference>
<comment type="subcellular location">
    <subcellularLocation>
        <location evidence="1">Membrane</location>
        <topology evidence="1">Multi-pass membrane protein</topology>
    </subcellularLocation>
</comment>
<accession>A0ABR3YA54</accession>
<comment type="caution">
    <text evidence="9">The sequence shown here is derived from an EMBL/GenBank/DDBJ whole genome shotgun (WGS) entry which is preliminary data.</text>
</comment>
<name>A0ABR3YA54_9EURO</name>
<feature type="transmembrane region" description="Helical" evidence="7">
    <location>
        <begin position="40"/>
        <end position="62"/>
    </location>
</feature>
<feature type="transmembrane region" description="Helical" evidence="7">
    <location>
        <begin position="118"/>
        <end position="137"/>
    </location>
</feature>